<dbReference type="OrthoDB" id="224647at2"/>
<dbReference type="Gene3D" id="3.40.50.410">
    <property type="entry name" value="von Willebrand factor, type A domain"/>
    <property type="match status" value="1"/>
</dbReference>
<sequence length="921" mass="101925">MNDASTNTITAYQFSRLSELPYWSQWALLVAVVIAITSFVWWWSRRDTHALPTLSRYVLFGLRTAALLGLLFFFFNLEKKTQREVRENSRVAILVDTSQSMGLPDQRPGSGTDPTSRADQAITLLSQSEIIPQLRQQHDVSVLTFDNAAPPQSVAFFHRTGEPETVLEQEASATYQQQWDELTWITWTGIGVAATGLLLLLLAGFNAGGQLGATFSFLSAVLLLAAVVLVAVGDLRNDEVRPWEIVFGKSENRPASEVETAPLETPAEQDSLRIEQIDWAKALQPTGIETRIGDAVVQIVNQERGGPFSGILLVSDGANNEGTPPADAARMAREIGARIVTVGLGSDEQPQSVRVVDLEAPAKAYPGDEFQLRGYIQGFGMPNKMVTLQVASGTIDANGEFHEEAIEQSSDPIQLGKDGEVIPVDFQITPESVGTRAYQLRIVSSSETDLDQSDNQRVVKVQIIEQRNRVLLLAGGPTREFRFLRNQLFRDKDVELHVLLQTGEPGISQESDELLFEFPDDPTVLFEEYDCIVAFDPDWSQLSLQQIELLERWVGEKAGGLIVVAGPIYTPKWASLRRGDPSIDIIKDLHPVTFFSRGTSIGLGRFGSETSRKLVLTAEGQKAEALRLDPSADVSNRIWQQFPGVYGYFAVSGVKPGAANWIDVEAETRSLDGKLPVYMASHFYGAGRVIFLGSGEMWRIRSMDVGYFETFYTKLIRYASQGRLARDSSRGLLLVSAERVSLGETVEVRAFLTDAQHNPLTDPQLEGRLIMPDGTEETLMLRQLPEFEEGQYAGQFTPLQDGEYRIEVTLPGGGEDSLLTREVRARIPDREIAKPQRDDAVLTAFSSETGGQSIVGISELMPSENLPALVGSAVLPPRDMYTALPDLTDRTFQEQLRGWLLAFIVLALSVEWIQRRFAKLA</sequence>
<dbReference type="RefSeq" id="WP_114366755.1">
    <property type="nucleotide sequence ID" value="NZ_QPEX01000006.1"/>
</dbReference>
<keyword evidence="1" id="KW-1133">Transmembrane helix</keyword>
<dbReference type="EMBL" id="QPEX01000006">
    <property type="protein sequence ID" value="RCS55946.1"/>
    <property type="molecule type" value="Genomic_DNA"/>
</dbReference>
<dbReference type="Gene3D" id="3.40.50.880">
    <property type="match status" value="1"/>
</dbReference>
<keyword evidence="1" id="KW-0472">Membrane</keyword>
<comment type="caution">
    <text evidence="2">The sequence shown here is derived from an EMBL/GenBank/DDBJ whole genome shotgun (WGS) entry which is preliminary data.</text>
</comment>
<feature type="transmembrane region" description="Helical" evidence="1">
    <location>
        <begin position="184"/>
        <end position="204"/>
    </location>
</feature>
<feature type="transmembrane region" description="Helical" evidence="1">
    <location>
        <begin position="23"/>
        <end position="42"/>
    </location>
</feature>
<evidence type="ECO:0000313" key="3">
    <source>
        <dbReference type="Proteomes" id="UP000253562"/>
    </source>
</evidence>
<dbReference type="Proteomes" id="UP000253562">
    <property type="component" value="Unassembled WGS sequence"/>
</dbReference>
<evidence type="ECO:0008006" key="4">
    <source>
        <dbReference type="Google" id="ProtNLM"/>
    </source>
</evidence>
<keyword evidence="1" id="KW-0812">Transmembrane</keyword>
<dbReference type="AlphaFoldDB" id="A0A368KZ89"/>
<gene>
    <name evidence="2" type="ORF">DTL42_00720</name>
</gene>
<protein>
    <recommendedName>
        <fullName evidence="4">VWA domain-containing protein</fullName>
    </recommendedName>
</protein>
<name>A0A368KZ89_9BACT</name>
<organism evidence="2 3">
    <name type="scientific">Bremerella cremea</name>
    <dbReference type="NCBI Taxonomy" id="1031537"/>
    <lineage>
        <taxon>Bacteria</taxon>
        <taxon>Pseudomonadati</taxon>
        <taxon>Planctomycetota</taxon>
        <taxon>Planctomycetia</taxon>
        <taxon>Pirellulales</taxon>
        <taxon>Pirellulaceae</taxon>
        <taxon>Bremerella</taxon>
    </lineage>
</organism>
<feature type="transmembrane region" description="Helical" evidence="1">
    <location>
        <begin position="54"/>
        <end position="75"/>
    </location>
</feature>
<feature type="transmembrane region" description="Helical" evidence="1">
    <location>
        <begin position="211"/>
        <end position="232"/>
    </location>
</feature>
<evidence type="ECO:0000256" key="1">
    <source>
        <dbReference type="SAM" id="Phobius"/>
    </source>
</evidence>
<dbReference type="PANTHER" id="PTHR37947">
    <property type="entry name" value="BLL2462 PROTEIN"/>
    <property type="match status" value="1"/>
</dbReference>
<evidence type="ECO:0000313" key="2">
    <source>
        <dbReference type="EMBL" id="RCS55946.1"/>
    </source>
</evidence>
<dbReference type="SUPFAM" id="SSF52317">
    <property type="entry name" value="Class I glutamine amidotransferase-like"/>
    <property type="match status" value="1"/>
</dbReference>
<dbReference type="SUPFAM" id="SSF53300">
    <property type="entry name" value="vWA-like"/>
    <property type="match status" value="1"/>
</dbReference>
<proteinExistence type="predicted"/>
<dbReference type="InterPro" id="IPR036465">
    <property type="entry name" value="vWFA_dom_sf"/>
</dbReference>
<dbReference type="PANTHER" id="PTHR37947:SF1">
    <property type="entry name" value="BLL2462 PROTEIN"/>
    <property type="match status" value="1"/>
</dbReference>
<reference evidence="2 3" key="1">
    <citation type="submission" date="2018-07" db="EMBL/GenBank/DDBJ databases">
        <title>Comparative genomes isolates from brazilian mangrove.</title>
        <authorList>
            <person name="De Araujo J.E."/>
            <person name="Taketani R.G."/>
            <person name="Silva M.C.P."/>
            <person name="Lourenco M.V."/>
            <person name="Oliveira V.M."/>
            <person name="Andreote F.D."/>
        </authorList>
    </citation>
    <scope>NUCLEOTIDE SEQUENCE [LARGE SCALE GENOMIC DNA]</scope>
    <source>
        <strain evidence="2 3">HEX PRIS-MGV</strain>
    </source>
</reference>
<dbReference type="InterPro" id="IPR029062">
    <property type="entry name" value="Class_I_gatase-like"/>
</dbReference>
<accession>A0A368KZ89</accession>